<evidence type="ECO:0000313" key="2">
    <source>
        <dbReference type="Proteomes" id="UP001468345"/>
    </source>
</evidence>
<organism evidence="1 2">
    <name type="scientific">Staphylococcus casei</name>
    <dbReference type="NCBI Taxonomy" id="201828"/>
    <lineage>
        <taxon>Bacteria</taxon>
        <taxon>Bacillati</taxon>
        <taxon>Bacillota</taxon>
        <taxon>Bacilli</taxon>
        <taxon>Bacillales</taxon>
        <taxon>Staphylococcaceae</taxon>
        <taxon>Staphylococcus</taxon>
    </lineage>
</organism>
<accession>A0ABZ2W7L2</accession>
<evidence type="ECO:0000313" key="1">
    <source>
        <dbReference type="EMBL" id="WZG08170.1"/>
    </source>
</evidence>
<dbReference type="EMBL" id="CP133006">
    <property type="protein sequence ID" value="WZG08170.1"/>
    <property type="molecule type" value="Genomic_DNA"/>
</dbReference>
<gene>
    <name evidence="1" type="ORF">SHJJP9002_000035</name>
</gene>
<keyword evidence="2" id="KW-1185">Reference proteome</keyword>
<dbReference type="RefSeq" id="WP_341636672.1">
    <property type="nucleotide sequence ID" value="NZ_CP133006.1"/>
</dbReference>
<dbReference type="Proteomes" id="UP001468345">
    <property type="component" value="Chromosome"/>
</dbReference>
<proteinExistence type="predicted"/>
<protein>
    <submittedName>
        <fullName evidence="1">Uncharacterized protein</fullName>
    </submittedName>
</protein>
<reference evidence="1 2" key="1">
    <citation type="journal article" date="2024" name="ISME J.">
        <title>Staphylococcus epidermidis bacteriocin A37 kills natural competitors with a unique mechanism of action.</title>
        <authorList>
            <person name="Puls J.S."/>
            <person name="Winnerling B."/>
            <person name="Power J.J."/>
            <person name="Kruger A.M."/>
            <person name="Brajtenbach D."/>
            <person name="Johnson M."/>
            <person name="Bilici K."/>
            <person name="Camus L."/>
            <person name="Fliesswasser T."/>
            <person name="Schneider T."/>
            <person name="Sahl H.G."/>
            <person name="Ghosal D."/>
            <person name="Kubitscheck U."/>
            <person name="Heilbronner S."/>
            <person name="Grein F."/>
        </authorList>
    </citation>
    <scope>NUCLEOTIDE SEQUENCE [LARGE SCALE GENOMIC DNA]</scope>
    <source>
        <strain evidence="1 2">SCK7</strain>
    </source>
</reference>
<sequence>MDYEGKVQGKLVNLVEETLIRNQKSDKYASVNDDDYKFVIDFYKEKLNARFEYGEPNIMREVLLQSKKYS</sequence>
<name>A0ABZ2W7L2_9STAP</name>